<dbReference type="EMBL" id="FQVE01000005">
    <property type="protein sequence ID" value="SHG27597.1"/>
    <property type="molecule type" value="Genomic_DNA"/>
</dbReference>
<dbReference type="RefSeq" id="WP_073174984.1">
    <property type="nucleotide sequence ID" value="NZ_FQVE01000005.1"/>
</dbReference>
<organism evidence="1 2">
    <name type="scientific">Chryseobacterium vrystaatense</name>
    <dbReference type="NCBI Taxonomy" id="307480"/>
    <lineage>
        <taxon>Bacteria</taxon>
        <taxon>Pseudomonadati</taxon>
        <taxon>Bacteroidota</taxon>
        <taxon>Flavobacteriia</taxon>
        <taxon>Flavobacteriales</taxon>
        <taxon>Weeksellaceae</taxon>
        <taxon>Chryseobacterium group</taxon>
        <taxon>Chryseobacterium</taxon>
    </lineage>
</organism>
<sequence length="156" mass="18064">MGQNISLIVTKSVDTKVPKEIPHLIKNDLLIIALKSDEFSYFVLNVLRSYLTNLQDYIEFDFVQLVNELKLSTFLGLHESEWGMPIDEVYFAVIDGEVIIESIESLKIDESDDQFILIPNKKTDPKELLGIDLSNMDYYHSYSDFKEKYIAEMEAE</sequence>
<evidence type="ECO:0000313" key="2">
    <source>
        <dbReference type="Proteomes" id="UP000184108"/>
    </source>
</evidence>
<accession>A0A1M5IH50</accession>
<gene>
    <name evidence="1" type="ORF">SAMN02787073_3869</name>
</gene>
<proteinExistence type="predicted"/>
<dbReference type="AlphaFoldDB" id="A0A1M5IH50"/>
<evidence type="ECO:0000313" key="1">
    <source>
        <dbReference type="EMBL" id="SHG27597.1"/>
    </source>
</evidence>
<protein>
    <submittedName>
        <fullName evidence="1">Uncharacterized protein</fullName>
    </submittedName>
</protein>
<name>A0A1M5IH50_9FLAO</name>
<reference evidence="2" key="1">
    <citation type="submission" date="2016-11" db="EMBL/GenBank/DDBJ databases">
        <authorList>
            <person name="Varghese N."/>
            <person name="Submissions S."/>
        </authorList>
    </citation>
    <scope>NUCLEOTIDE SEQUENCE [LARGE SCALE GENOMIC DNA]</scope>
    <source>
        <strain evidence="2">YR203</strain>
    </source>
</reference>
<dbReference type="Proteomes" id="UP000184108">
    <property type="component" value="Unassembled WGS sequence"/>
</dbReference>